<accession>A0ABT9VNF3</accession>
<evidence type="ECO:0000313" key="3">
    <source>
        <dbReference type="Proteomes" id="UP001225646"/>
    </source>
</evidence>
<gene>
    <name evidence="2" type="ORF">J2S06_001593</name>
</gene>
<keyword evidence="1" id="KW-0175">Coiled coil</keyword>
<feature type="coiled-coil region" evidence="1">
    <location>
        <begin position="161"/>
        <end position="216"/>
    </location>
</feature>
<keyword evidence="3" id="KW-1185">Reference proteome</keyword>
<name>A0ABT9VNF3_9BACI</name>
<organism evidence="2 3">
    <name type="scientific">Aeribacillus alveayuensis</name>
    <dbReference type="NCBI Taxonomy" id="279215"/>
    <lineage>
        <taxon>Bacteria</taxon>
        <taxon>Bacillati</taxon>
        <taxon>Bacillota</taxon>
        <taxon>Bacilli</taxon>
        <taxon>Bacillales</taxon>
        <taxon>Bacillaceae</taxon>
        <taxon>Aeribacillus</taxon>
    </lineage>
</organism>
<dbReference type="EMBL" id="JAUSTR010000004">
    <property type="protein sequence ID" value="MDQ0162516.1"/>
    <property type="molecule type" value="Genomic_DNA"/>
</dbReference>
<comment type="caution">
    <text evidence="2">The sequence shown here is derived from an EMBL/GenBank/DDBJ whole genome shotgun (WGS) entry which is preliminary data.</text>
</comment>
<proteinExistence type="predicted"/>
<feature type="coiled-coil region" evidence="1">
    <location>
        <begin position="17"/>
        <end position="115"/>
    </location>
</feature>
<reference evidence="2 3" key="1">
    <citation type="submission" date="2023-07" db="EMBL/GenBank/DDBJ databases">
        <title>Genomic Encyclopedia of Type Strains, Phase IV (KMG-IV): sequencing the most valuable type-strain genomes for metagenomic binning, comparative biology and taxonomic classification.</title>
        <authorList>
            <person name="Goeker M."/>
        </authorList>
    </citation>
    <scope>NUCLEOTIDE SEQUENCE [LARGE SCALE GENOMIC DNA]</scope>
    <source>
        <strain evidence="2 3">DSM 19092</strain>
    </source>
</reference>
<sequence length="285" mass="34129">MEINISTVSKKIQKLSKMQLQQLIIHLNSELSKCKEKVREYQEDYHYSQLESLKIENRKLIEEKKQLKIALDEQKTIEKQLEELQAERKQWTLEKEQWMNDIHEYQKKISDQSQKIGQLIKDRDHYEKLYEMTITKFEQLQDDYNANMKLVEEASVFKAQHYHLKAEIKQALETVSKLENENKHLQEMNDQYVQKIKSLTKLTETMEKNVDKLTSENNTISATKNVDLEDRQKEQIWPNQMEELTYFVKEYTGKLSSSISFIQQLEEQIQSLKFEIDSLKKELSN</sequence>
<protein>
    <submittedName>
        <fullName evidence="2">Chromosome segregation ATPase</fullName>
    </submittedName>
</protein>
<dbReference type="Proteomes" id="UP001225646">
    <property type="component" value="Unassembled WGS sequence"/>
</dbReference>
<evidence type="ECO:0000313" key="2">
    <source>
        <dbReference type="EMBL" id="MDQ0162516.1"/>
    </source>
</evidence>
<dbReference type="RefSeq" id="WP_419151924.1">
    <property type="nucleotide sequence ID" value="NZ_JAUSTR010000004.1"/>
</dbReference>
<evidence type="ECO:0000256" key="1">
    <source>
        <dbReference type="SAM" id="Coils"/>
    </source>
</evidence>